<sequence length="112" mass="12362">MRGPSSSLGQRYAAAPLLLPGCCRFFMMDTQFWSNASEPTGIHGVHKEGWSYPHHLIGSSLADYEVSFTGCTFISLALLLMSFGLLDGQERNQNMGRVFPCSILRKAVPHGR</sequence>
<keyword evidence="1" id="KW-0472">Membrane</keyword>
<name>A0ABS1S6U5_9RHOB</name>
<proteinExistence type="predicted"/>
<evidence type="ECO:0000313" key="3">
    <source>
        <dbReference type="Proteomes" id="UP000644749"/>
    </source>
</evidence>
<keyword evidence="1" id="KW-1133">Transmembrane helix</keyword>
<evidence type="ECO:0000256" key="1">
    <source>
        <dbReference type="SAM" id="Phobius"/>
    </source>
</evidence>
<protein>
    <submittedName>
        <fullName evidence="2">Uncharacterized protein</fullName>
    </submittedName>
</protein>
<accession>A0ABS1S6U5</accession>
<reference evidence="2 3" key="1">
    <citation type="submission" date="2021-01" db="EMBL/GenBank/DDBJ databases">
        <title>011410 draft genome.</title>
        <authorList>
            <person name="Lang L."/>
        </authorList>
    </citation>
    <scope>NUCLEOTIDE SEQUENCE [LARGE SCALE GENOMIC DNA]</scope>
    <source>
        <strain evidence="2 3">KCTC 42845</strain>
    </source>
</reference>
<keyword evidence="1" id="KW-0812">Transmembrane</keyword>
<keyword evidence="3" id="KW-1185">Reference proteome</keyword>
<evidence type="ECO:0000313" key="2">
    <source>
        <dbReference type="EMBL" id="MBL3673960.1"/>
    </source>
</evidence>
<dbReference type="EMBL" id="JAESHT010000008">
    <property type="protein sequence ID" value="MBL3673960.1"/>
    <property type="molecule type" value="Genomic_DNA"/>
</dbReference>
<feature type="transmembrane region" description="Helical" evidence="1">
    <location>
        <begin position="66"/>
        <end position="86"/>
    </location>
</feature>
<organism evidence="2 3">
    <name type="scientific">Paracoccus aerius</name>
    <dbReference type="NCBI Taxonomy" id="1915382"/>
    <lineage>
        <taxon>Bacteria</taxon>
        <taxon>Pseudomonadati</taxon>
        <taxon>Pseudomonadota</taxon>
        <taxon>Alphaproteobacteria</taxon>
        <taxon>Rhodobacterales</taxon>
        <taxon>Paracoccaceae</taxon>
        <taxon>Paracoccus</taxon>
    </lineage>
</organism>
<dbReference type="Proteomes" id="UP000644749">
    <property type="component" value="Unassembled WGS sequence"/>
</dbReference>
<comment type="caution">
    <text evidence="2">The sequence shown here is derived from an EMBL/GenBank/DDBJ whole genome shotgun (WGS) entry which is preliminary data.</text>
</comment>
<gene>
    <name evidence="2" type="ORF">JL111_10715</name>
</gene>